<dbReference type="InterPro" id="IPR003615">
    <property type="entry name" value="HNH_nuc"/>
</dbReference>
<dbReference type="RefSeq" id="WP_042517278.1">
    <property type="nucleotide sequence ID" value="NZ_JXQI01000025.1"/>
</dbReference>
<dbReference type="EMBL" id="JXQK01000010">
    <property type="protein sequence ID" value="KIP64863.1"/>
    <property type="molecule type" value="Genomic_DNA"/>
</dbReference>
<dbReference type="AlphaFoldDB" id="A0A0D0I8E9"/>
<proteinExistence type="predicted"/>
<dbReference type="Proteomes" id="UP000032046">
    <property type="component" value="Unassembled WGS sequence"/>
</dbReference>
<comment type="caution">
    <text evidence="2">The sequence shown here is derived from an EMBL/GenBank/DDBJ whole genome shotgun (WGS) entry which is preliminary data.</text>
</comment>
<dbReference type="Pfam" id="PF13391">
    <property type="entry name" value="HNH_2"/>
    <property type="match status" value="1"/>
</dbReference>
<reference evidence="2 3" key="1">
    <citation type="submission" date="2015-01" db="EMBL/GenBank/DDBJ databases">
        <title>Comparative genomics of non-oral Prevotella species.</title>
        <authorList>
            <person name="Accetto T."/>
            <person name="Nograsek B."/>
            <person name="Avgustin G."/>
        </authorList>
    </citation>
    <scope>NUCLEOTIDE SEQUENCE [LARGE SCALE GENOMIC DNA]</scope>
    <source>
        <strain evidence="2 3">P5-119</strain>
    </source>
</reference>
<dbReference type="STRING" id="1602171.ST44_00850"/>
<dbReference type="SMART" id="SM00507">
    <property type="entry name" value="HNHc"/>
    <property type="match status" value="1"/>
</dbReference>
<evidence type="ECO:0000313" key="3">
    <source>
        <dbReference type="Proteomes" id="UP000032046"/>
    </source>
</evidence>
<keyword evidence="3" id="KW-1185">Reference proteome</keyword>
<accession>A0A0D0I8E9</accession>
<gene>
    <name evidence="2" type="ORF">ST44_00850</name>
</gene>
<protein>
    <recommendedName>
        <fullName evidence="1">HNH nuclease domain-containing protein</fullName>
    </recommendedName>
</protein>
<evidence type="ECO:0000259" key="1">
    <source>
        <dbReference type="SMART" id="SM00507"/>
    </source>
</evidence>
<feature type="domain" description="HNH nuclease" evidence="1">
    <location>
        <begin position="189"/>
        <end position="245"/>
    </location>
</feature>
<name>A0A0D0I8E9_9BACT</name>
<sequence length="279" mass="32140">MFLYQKLIDRSTLRQGFQIPVEFHHLLKAMPGGMPQHGETRNVKVLIDGVGYDAQLKNQDFDRTKYDGHADVIQIRYSEGCALVKRLREVFSSTWNYVESIKNLPKNINRKFTIRIPKEHQEFLALSTTDLPDVFVADCITTTVKAEVKTEVSTMSELNFETFEPREDKSVGIKQVTRLQKVRLLDRSIGDSLKLLYDYRCQMTGEKVGDEYNAQVVEAHHIIPFTESMNNDTSNIIILSPSYHRIIHKANPSWDSKNLAFIFPNGLIEKVKIDKHLNI</sequence>
<dbReference type="OrthoDB" id="67788at2"/>
<dbReference type="CDD" id="cd00085">
    <property type="entry name" value="HNHc"/>
    <property type="match status" value="1"/>
</dbReference>
<organism evidence="2 3">
    <name type="scientific">Prevotella pectinovora</name>
    <dbReference type="NCBI Taxonomy" id="1602169"/>
    <lineage>
        <taxon>Bacteria</taxon>
        <taxon>Pseudomonadati</taxon>
        <taxon>Bacteroidota</taxon>
        <taxon>Bacteroidia</taxon>
        <taxon>Bacteroidales</taxon>
        <taxon>Prevotellaceae</taxon>
        <taxon>Prevotella</taxon>
    </lineage>
</organism>
<evidence type="ECO:0000313" key="2">
    <source>
        <dbReference type="EMBL" id="KIP64863.1"/>
    </source>
</evidence>